<sequence length="60" mass="7093">MPTFEALMDLASKQTKESQIAFAKENQIRQAREKVKRLEEERKEKERIRSDGSFDLIQPL</sequence>
<protein>
    <submittedName>
        <fullName evidence="2">Uncharacterized protein</fullName>
    </submittedName>
</protein>
<gene>
    <name evidence="2" type="ORF">PGTUg99_024205</name>
</gene>
<dbReference type="EMBL" id="VDEP01000107">
    <property type="protein sequence ID" value="KAA1130687.1"/>
    <property type="molecule type" value="Genomic_DNA"/>
</dbReference>
<feature type="region of interest" description="Disordered" evidence="1">
    <location>
        <begin position="36"/>
        <end position="60"/>
    </location>
</feature>
<name>A0A5B0RYS3_PUCGR</name>
<reference evidence="2 3" key="1">
    <citation type="submission" date="2019-05" db="EMBL/GenBank/DDBJ databases">
        <title>Emergence of the Ug99 lineage of the wheat stem rust pathogen through somatic hybridization.</title>
        <authorList>
            <person name="Li F."/>
            <person name="Upadhyaya N.M."/>
            <person name="Sperschneider J."/>
            <person name="Matny O."/>
            <person name="Nguyen-Phuc H."/>
            <person name="Mago R."/>
            <person name="Raley C."/>
            <person name="Miller M.E."/>
            <person name="Silverstein K.A.T."/>
            <person name="Henningsen E."/>
            <person name="Hirsch C.D."/>
            <person name="Visser B."/>
            <person name="Pretorius Z.A."/>
            <person name="Steffenson B.J."/>
            <person name="Schwessinger B."/>
            <person name="Dodds P.N."/>
            <person name="Figueroa M."/>
        </authorList>
    </citation>
    <scope>NUCLEOTIDE SEQUENCE [LARGE SCALE GENOMIC DNA]</scope>
    <source>
        <strain evidence="2 3">Ug99</strain>
    </source>
</reference>
<organism evidence="2 3">
    <name type="scientific">Puccinia graminis f. sp. tritici</name>
    <dbReference type="NCBI Taxonomy" id="56615"/>
    <lineage>
        <taxon>Eukaryota</taxon>
        <taxon>Fungi</taxon>
        <taxon>Dikarya</taxon>
        <taxon>Basidiomycota</taxon>
        <taxon>Pucciniomycotina</taxon>
        <taxon>Pucciniomycetes</taxon>
        <taxon>Pucciniales</taxon>
        <taxon>Pucciniaceae</taxon>
        <taxon>Puccinia</taxon>
    </lineage>
</organism>
<accession>A0A5B0RYS3</accession>
<comment type="caution">
    <text evidence="2">The sequence shown here is derived from an EMBL/GenBank/DDBJ whole genome shotgun (WGS) entry which is preliminary data.</text>
</comment>
<evidence type="ECO:0000313" key="2">
    <source>
        <dbReference type="EMBL" id="KAA1130687.1"/>
    </source>
</evidence>
<dbReference type="Proteomes" id="UP000325313">
    <property type="component" value="Unassembled WGS sequence"/>
</dbReference>
<dbReference type="AlphaFoldDB" id="A0A5B0RYS3"/>
<evidence type="ECO:0000313" key="3">
    <source>
        <dbReference type="Proteomes" id="UP000325313"/>
    </source>
</evidence>
<feature type="compositionally biased region" description="Basic and acidic residues" evidence="1">
    <location>
        <begin position="36"/>
        <end position="52"/>
    </location>
</feature>
<proteinExistence type="predicted"/>
<evidence type="ECO:0000256" key="1">
    <source>
        <dbReference type="SAM" id="MobiDB-lite"/>
    </source>
</evidence>